<feature type="region of interest" description="Disordered" evidence="1">
    <location>
        <begin position="127"/>
        <end position="191"/>
    </location>
</feature>
<accession>A0A2R2ZG45</accession>
<evidence type="ECO:0000256" key="1">
    <source>
        <dbReference type="SAM" id="MobiDB-lite"/>
    </source>
</evidence>
<dbReference type="InterPro" id="IPR004278">
    <property type="entry name" value="VP2"/>
</dbReference>
<evidence type="ECO:0000313" key="2">
    <source>
        <dbReference type="EMBL" id="AUO60022.1"/>
    </source>
</evidence>
<organism evidence="2">
    <name type="scientific">California sea lion norovirus</name>
    <dbReference type="NCBI Taxonomy" id="2070151"/>
    <lineage>
        <taxon>Viruses</taxon>
        <taxon>Riboviria</taxon>
        <taxon>Orthornavirae</taxon>
        <taxon>Pisuviricota</taxon>
        <taxon>Pisoniviricetes</taxon>
        <taxon>Picornavirales</taxon>
        <taxon>Caliciviridae</taxon>
        <taxon>Norovirus</taxon>
    </lineage>
</organism>
<feature type="compositionally biased region" description="Pro residues" evidence="1">
    <location>
        <begin position="140"/>
        <end position="150"/>
    </location>
</feature>
<reference evidence="2" key="1">
    <citation type="submission" date="2017-11" db="EMBL/GenBank/DDBJ databases">
        <title>Two novel noroviruses and a novel norovirus genogroup in California sea lions.</title>
        <authorList>
            <person name="Woo P.C.Y."/>
            <person name="Teng J.L.L."/>
            <person name="Chan W.M."/>
            <person name="Lau S.K.P."/>
            <person name="Yuen K.Y."/>
        </authorList>
    </citation>
    <scope>NUCLEOTIDE SEQUENCE</scope>
    <source>
        <strain evidence="2">Csl/NoV2/PF080916-2</strain>
    </source>
</reference>
<feature type="compositionally biased region" description="Low complexity" evidence="1">
    <location>
        <begin position="154"/>
        <end position="188"/>
    </location>
</feature>
<sequence length="265" mass="28066">MAGQVLAGIGADVLGSGLGALIGAGANAINQRVEFGYNQALQQNSFRHDKEMLQAQVQATKQLQAEMIGIKQGVLSAAGFSDSDAARGAVNAPMTKAIDWNGTRYYAPNSMGATSYSGQFTHQVTARQRVQVPERSAPPVQAPQPTPNAPRPQSSAAMSLSSGSWGQPAASRSTESTRLSSTSSSASRVEQWVDEQRSLARDPFMRGALQTAFVTPPSSRASSASSSAGTVSTVPKEVLDSWTPVFNTRRLPVFTHLRRRGESSV</sequence>
<dbReference type="Pfam" id="PF03035">
    <property type="entry name" value="RNA_capsid"/>
    <property type="match status" value="1"/>
</dbReference>
<proteinExistence type="predicted"/>
<name>A0A2R2ZG45_9CALI</name>
<protein>
    <submittedName>
        <fullName evidence="2">VP2 minor structural protein</fullName>
    </submittedName>
</protein>
<dbReference type="EMBL" id="MG572715">
    <property type="protein sequence ID" value="AUO60022.1"/>
    <property type="molecule type" value="Genomic_RNA"/>
</dbReference>